<dbReference type="Gene3D" id="1.25.40.20">
    <property type="entry name" value="Ankyrin repeat-containing domain"/>
    <property type="match status" value="1"/>
</dbReference>
<dbReference type="InterPro" id="IPR036770">
    <property type="entry name" value="Ankyrin_rpt-contain_sf"/>
</dbReference>
<reference evidence="2 3" key="1">
    <citation type="submission" date="2017-11" db="EMBL/GenBank/DDBJ databases">
        <title>Draft genome sequence of magnetotactic bacterium Magnetospirillum kuznetsovii LBB-42.</title>
        <authorList>
            <person name="Grouzdev D.S."/>
            <person name="Rysina M.S."/>
            <person name="Baslerov R.V."/>
            <person name="Koziaeva V."/>
        </authorList>
    </citation>
    <scope>NUCLEOTIDE SEQUENCE [LARGE SCALE GENOMIC DNA]</scope>
    <source>
        <strain evidence="2 3">LBB-42</strain>
    </source>
</reference>
<name>A0A364NY69_9PROT</name>
<dbReference type="AlphaFoldDB" id="A0A364NY69"/>
<feature type="chain" id="PRO_5016628096" evidence="1">
    <location>
        <begin position="22"/>
        <end position="320"/>
    </location>
</feature>
<proteinExistence type="predicted"/>
<dbReference type="RefSeq" id="WP_112144255.1">
    <property type="nucleotide sequence ID" value="NZ_PGTO01000006.1"/>
</dbReference>
<dbReference type="Proteomes" id="UP000251075">
    <property type="component" value="Unassembled WGS sequence"/>
</dbReference>
<accession>A0A364NY69</accession>
<dbReference type="OrthoDB" id="7331314at2"/>
<gene>
    <name evidence="2" type="ORF">CU669_10040</name>
</gene>
<evidence type="ECO:0000313" key="3">
    <source>
        <dbReference type="Proteomes" id="UP000251075"/>
    </source>
</evidence>
<sequence>MSRKTVLAGAAALLVATGAAAWWLGSNLPQTGGDELSALPGDGLVTFARIQTEMNRAAAGRTALADDPNADPLEAVARALREFLSGNTVKAANLLDDVETEIENRVPTDDQVAADPLLAEKEEWLVSYFELLPEPPSGKGIKADAYVFNRLAVTLRKVDAILLAETLPTLKGYDLVARKAEPEPSVFGGMVLRFPCRLVASHRALLEETSRLMGPLAVAPTDCPTPKGRESDFNLLERIARDPATALLGVVDGSAPLPRDLRTSLMTAAAKGGANDIARALSAGADPQRADARGRTALHYLLGNSAISGHDRGQAIKQLF</sequence>
<comment type="caution">
    <text evidence="2">The sequence shown here is derived from an EMBL/GenBank/DDBJ whole genome shotgun (WGS) entry which is preliminary data.</text>
</comment>
<evidence type="ECO:0000313" key="2">
    <source>
        <dbReference type="EMBL" id="RAU22028.1"/>
    </source>
</evidence>
<dbReference type="EMBL" id="PGTO01000006">
    <property type="protein sequence ID" value="RAU22028.1"/>
    <property type="molecule type" value="Genomic_DNA"/>
</dbReference>
<keyword evidence="1" id="KW-0732">Signal</keyword>
<organism evidence="2 3">
    <name type="scientific">Paramagnetospirillum kuznetsovii</name>
    <dbReference type="NCBI Taxonomy" id="2053833"/>
    <lineage>
        <taxon>Bacteria</taxon>
        <taxon>Pseudomonadati</taxon>
        <taxon>Pseudomonadota</taxon>
        <taxon>Alphaproteobacteria</taxon>
        <taxon>Rhodospirillales</taxon>
        <taxon>Magnetospirillaceae</taxon>
        <taxon>Paramagnetospirillum</taxon>
    </lineage>
</organism>
<keyword evidence="3" id="KW-1185">Reference proteome</keyword>
<feature type="signal peptide" evidence="1">
    <location>
        <begin position="1"/>
        <end position="21"/>
    </location>
</feature>
<protein>
    <submittedName>
        <fullName evidence="2">Uncharacterized protein</fullName>
    </submittedName>
</protein>
<dbReference type="SUPFAM" id="SSF48403">
    <property type="entry name" value="Ankyrin repeat"/>
    <property type="match status" value="1"/>
</dbReference>
<evidence type="ECO:0000256" key="1">
    <source>
        <dbReference type="SAM" id="SignalP"/>
    </source>
</evidence>